<dbReference type="PANTHER" id="PTHR13271">
    <property type="entry name" value="UNCHARACTERIZED PUTATIVE METHYLTRANSFERASE"/>
    <property type="match status" value="1"/>
</dbReference>
<feature type="domain" description="SET" evidence="4">
    <location>
        <begin position="23"/>
        <end position="271"/>
    </location>
</feature>
<name>A0A2N1P3D8_9GLOM</name>
<evidence type="ECO:0000256" key="3">
    <source>
        <dbReference type="ARBA" id="ARBA00022691"/>
    </source>
</evidence>
<dbReference type="VEuPathDB" id="FungiDB:RhiirFUN_020982"/>
<dbReference type="Gene3D" id="3.90.1420.10">
    <property type="entry name" value="Rubisco LSMT, substrate-binding domain"/>
    <property type="match status" value="1"/>
</dbReference>
<keyword evidence="3" id="KW-0949">S-adenosyl-L-methionine</keyword>
<dbReference type="Gene3D" id="3.90.1410.10">
    <property type="entry name" value="set domain protein methyltransferase, domain 1"/>
    <property type="match status" value="1"/>
</dbReference>
<dbReference type="InterPro" id="IPR046341">
    <property type="entry name" value="SET_dom_sf"/>
</dbReference>
<evidence type="ECO:0000313" key="6">
    <source>
        <dbReference type="Proteomes" id="UP000233469"/>
    </source>
</evidence>
<dbReference type="GO" id="GO:0032259">
    <property type="term" value="P:methylation"/>
    <property type="evidence" value="ECO:0007669"/>
    <property type="project" value="UniProtKB-KW"/>
</dbReference>
<dbReference type="AlphaFoldDB" id="A0A2N1P3D8"/>
<accession>A0A2N1P3D8</accession>
<sequence length="476" mass="54326">MASSSSSTLQAFLSWAKDNGVVSNIKVQEIPDKGLGFVTKQNVLRDNSIIAFIPFNILLNATKIYKYAKEKAPKLEETFNALIAEGKPLPERVIFILFLLYERMSKVTSGGEVPSLWKAYIDILPRTLHTPLFYDQILRACLDGTSLKPAVDAKFNKLKKEYESFRPLFNKWSNIEENGGHDVATFEHFRWADGVFWSRVLSFGSRFQTINSPIGDESDDFHLVPFLDFANHSLTPHARWEIGPEGVELILTRSDSPEQITPDTEICISYGDKPNSELLFVHGFTLSDNPSSAISFPVPFYDDDELAKAKLSFMQYHGIKLLVSLTRKKGGAELSHDSTRAMWICVLTEEDGIKFKMNPNNPSHPVDLFIGNQIIPTLDVLDNVINSMELLPVIEYKVTETVLENVDNLLSHLKQTNEQVLKMMEHGKISRELEYIRIYREDEFKFLEFAVEDFTRKRDALKADEVVQRFMLNDNE</sequence>
<dbReference type="SUPFAM" id="SSF82199">
    <property type="entry name" value="SET domain"/>
    <property type="match status" value="1"/>
</dbReference>
<dbReference type="InterPro" id="IPR001214">
    <property type="entry name" value="SET_dom"/>
</dbReference>
<keyword evidence="2" id="KW-0808">Transferase</keyword>
<evidence type="ECO:0000256" key="2">
    <source>
        <dbReference type="ARBA" id="ARBA00022679"/>
    </source>
</evidence>
<keyword evidence="1" id="KW-0489">Methyltransferase</keyword>
<dbReference type="Proteomes" id="UP000233469">
    <property type="component" value="Unassembled WGS sequence"/>
</dbReference>
<dbReference type="VEuPathDB" id="FungiDB:FUN_019540"/>
<dbReference type="PROSITE" id="PS50280">
    <property type="entry name" value="SET"/>
    <property type="match status" value="1"/>
</dbReference>
<dbReference type="GO" id="GO:0016279">
    <property type="term" value="F:protein-lysine N-methyltransferase activity"/>
    <property type="evidence" value="ECO:0007669"/>
    <property type="project" value="TreeGrafter"/>
</dbReference>
<dbReference type="InterPro" id="IPR050600">
    <property type="entry name" value="SETD3_SETD6_MTase"/>
</dbReference>
<dbReference type="EMBL" id="LLXL01000009">
    <property type="protein sequence ID" value="PKK80595.1"/>
    <property type="molecule type" value="Genomic_DNA"/>
</dbReference>
<reference evidence="5 6" key="1">
    <citation type="submission" date="2016-04" db="EMBL/GenBank/DDBJ databases">
        <title>Genome analyses suggest a sexual origin of heterokaryosis in a supposedly ancient asexual fungus.</title>
        <authorList>
            <person name="Ropars J."/>
            <person name="Sedzielewska K."/>
            <person name="Noel J."/>
            <person name="Charron P."/>
            <person name="Farinelli L."/>
            <person name="Marton T."/>
            <person name="Kruger M."/>
            <person name="Pelin A."/>
            <person name="Brachmann A."/>
            <person name="Corradi N."/>
        </authorList>
    </citation>
    <scope>NUCLEOTIDE SEQUENCE [LARGE SCALE GENOMIC DNA]</scope>
    <source>
        <strain evidence="5 6">C2</strain>
    </source>
</reference>
<evidence type="ECO:0000256" key="1">
    <source>
        <dbReference type="ARBA" id="ARBA00022603"/>
    </source>
</evidence>
<evidence type="ECO:0000313" key="5">
    <source>
        <dbReference type="EMBL" id="PKK80595.1"/>
    </source>
</evidence>
<gene>
    <name evidence="5" type="ORF">RhiirC2_767851</name>
</gene>
<dbReference type="InterPro" id="IPR036464">
    <property type="entry name" value="Rubisco_LSMT_subst-bd_sf"/>
</dbReference>
<dbReference type="CDD" id="cd10527">
    <property type="entry name" value="SET_LSMT"/>
    <property type="match status" value="1"/>
</dbReference>
<protein>
    <submittedName>
        <fullName evidence="5">SET domain-containing protein</fullName>
    </submittedName>
</protein>
<reference evidence="5 6" key="2">
    <citation type="submission" date="2017-10" db="EMBL/GenBank/DDBJ databases">
        <title>Extensive intraspecific genome diversity in a model arbuscular mycorrhizal fungus.</title>
        <authorList>
            <person name="Chen E.C.H."/>
            <person name="Morin E."/>
            <person name="Baudet D."/>
            <person name="Noel J."/>
            <person name="Ndikumana S."/>
            <person name="Charron P."/>
            <person name="St-Onge C."/>
            <person name="Giorgi J."/>
            <person name="Grigoriev I.V."/>
            <person name="Roux C."/>
            <person name="Martin F.M."/>
            <person name="Corradi N."/>
        </authorList>
    </citation>
    <scope>NUCLEOTIDE SEQUENCE [LARGE SCALE GENOMIC DNA]</scope>
    <source>
        <strain evidence="5 6">C2</strain>
    </source>
</reference>
<comment type="caution">
    <text evidence="5">The sequence shown here is derived from an EMBL/GenBank/DDBJ whole genome shotgun (WGS) entry which is preliminary data.</text>
</comment>
<dbReference type="VEuPathDB" id="FungiDB:RhiirA1_398173"/>
<proteinExistence type="predicted"/>
<evidence type="ECO:0000259" key="4">
    <source>
        <dbReference type="PROSITE" id="PS50280"/>
    </source>
</evidence>
<dbReference type="PANTHER" id="PTHR13271:SF137">
    <property type="entry name" value="SET DOMAIN-CONTAINING PROTEIN"/>
    <property type="match status" value="1"/>
</dbReference>
<organism evidence="5 6">
    <name type="scientific">Rhizophagus irregularis</name>
    <dbReference type="NCBI Taxonomy" id="588596"/>
    <lineage>
        <taxon>Eukaryota</taxon>
        <taxon>Fungi</taxon>
        <taxon>Fungi incertae sedis</taxon>
        <taxon>Mucoromycota</taxon>
        <taxon>Glomeromycotina</taxon>
        <taxon>Glomeromycetes</taxon>
        <taxon>Glomerales</taxon>
        <taxon>Glomeraceae</taxon>
        <taxon>Rhizophagus</taxon>
    </lineage>
</organism>